<feature type="region of interest" description="Disordered" evidence="1">
    <location>
        <begin position="434"/>
        <end position="456"/>
    </location>
</feature>
<protein>
    <recommendedName>
        <fullName evidence="4">BTB domain-containing protein</fullName>
    </recommendedName>
</protein>
<evidence type="ECO:0000313" key="2">
    <source>
        <dbReference type="EMBL" id="PCH36969.1"/>
    </source>
</evidence>
<feature type="compositionally biased region" description="Low complexity" evidence="1">
    <location>
        <begin position="38"/>
        <end position="52"/>
    </location>
</feature>
<organism evidence="2 3">
    <name type="scientific">Wolfiporia cocos (strain MD-104)</name>
    <name type="common">Brown rot fungus</name>
    <dbReference type="NCBI Taxonomy" id="742152"/>
    <lineage>
        <taxon>Eukaryota</taxon>
        <taxon>Fungi</taxon>
        <taxon>Dikarya</taxon>
        <taxon>Basidiomycota</taxon>
        <taxon>Agaricomycotina</taxon>
        <taxon>Agaricomycetes</taxon>
        <taxon>Polyporales</taxon>
        <taxon>Phaeolaceae</taxon>
        <taxon>Wolfiporia</taxon>
    </lineage>
</organism>
<dbReference type="OrthoDB" id="2746456at2759"/>
<name>A0A2H3JE08_WOLCO</name>
<accession>A0A2H3JE08</accession>
<feature type="region of interest" description="Disordered" evidence="1">
    <location>
        <begin position="1"/>
        <end position="97"/>
    </location>
</feature>
<evidence type="ECO:0008006" key="4">
    <source>
        <dbReference type="Google" id="ProtNLM"/>
    </source>
</evidence>
<gene>
    <name evidence="2" type="ORF">WOLCODRAFT_157662</name>
</gene>
<dbReference type="OMA" id="RSENFWH"/>
<feature type="compositionally biased region" description="Acidic residues" evidence="1">
    <location>
        <begin position="434"/>
        <end position="443"/>
    </location>
</feature>
<feature type="compositionally biased region" description="Low complexity" evidence="1">
    <location>
        <begin position="66"/>
        <end position="77"/>
    </location>
</feature>
<reference evidence="2 3" key="1">
    <citation type="journal article" date="2012" name="Science">
        <title>The Paleozoic origin of enzymatic lignin decomposition reconstructed from 31 fungal genomes.</title>
        <authorList>
            <person name="Floudas D."/>
            <person name="Binder M."/>
            <person name="Riley R."/>
            <person name="Barry K."/>
            <person name="Blanchette R.A."/>
            <person name="Henrissat B."/>
            <person name="Martinez A.T."/>
            <person name="Otillar R."/>
            <person name="Spatafora J.W."/>
            <person name="Yadav J.S."/>
            <person name="Aerts A."/>
            <person name="Benoit I."/>
            <person name="Boyd A."/>
            <person name="Carlson A."/>
            <person name="Copeland A."/>
            <person name="Coutinho P.M."/>
            <person name="de Vries R.P."/>
            <person name="Ferreira P."/>
            <person name="Findley K."/>
            <person name="Foster B."/>
            <person name="Gaskell J."/>
            <person name="Glotzer D."/>
            <person name="Gorecki P."/>
            <person name="Heitman J."/>
            <person name="Hesse C."/>
            <person name="Hori C."/>
            <person name="Igarashi K."/>
            <person name="Jurgens J.A."/>
            <person name="Kallen N."/>
            <person name="Kersten P."/>
            <person name="Kohler A."/>
            <person name="Kuees U."/>
            <person name="Kumar T.K.A."/>
            <person name="Kuo A."/>
            <person name="LaButti K."/>
            <person name="Larrondo L.F."/>
            <person name="Lindquist E."/>
            <person name="Ling A."/>
            <person name="Lombard V."/>
            <person name="Lucas S."/>
            <person name="Lundell T."/>
            <person name="Martin R."/>
            <person name="McLaughlin D.J."/>
            <person name="Morgenstern I."/>
            <person name="Morin E."/>
            <person name="Murat C."/>
            <person name="Nagy L.G."/>
            <person name="Nolan M."/>
            <person name="Ohm R.A."/>
            <person name="Patyshakuliyeva A."/>
            <person name="Rokas A."/>
            <person name="Ruiz-Duenas F.J."/>
            <person name="Sabat G."/>
            <person name="Salamov A."/>
            <person name="Samejima M."/>
            <person name="Schmutz J."/>
            <person name="Slot J.C."/>
            <person name="St John F."/>
            <person name="Stenlid J."/>
            <person name="Sun H."/>
            <person name="Sun S."/>
            <person name="Syed K."/>
            <person name="Tsang A."/>
            <person name="Wiebenga A."/>
            <person name="Young D."/>
            <person name="Pisabarro A."/>
            <person name="Eastwood D.C."/>
            <person name="Martin F."/>
            <person name="Cullen D."/>
            <person name="Grigoriev I.V."/>
            <person name="Hibbett D.S."/>
        </authorList>
    </citation>
    <scope>NUCLEOTIDE SEQUENCE [LARGE SCALE GENOMIC DNA]</scope>
    <source>
        <strain evidence="2 3">MD-104</strain>
    </source>
</reference>
<evidence type="ECO:0000313" key="3">
    <source>
        <dbReference type="Proteomes" id="UP000218811"/>
    </source>
</evidence>
<evidence type="ECO:0000256" key="1">
    <source>
        <dbReference type="SAM" id="MobiDB-lite"/>
    </source>
</evidence>
<keyword evidence="3" id="KW-1185">Reference proteome</keyword>
<sequence>MQNTNTNSKKRRHENQRLETFASPGVDPSNETSKNAESLPTSSQQTKSPSQSNVTTSRPAKRVRTDGGPTPSTGTPATDPPAPIQSKRNRAVARSSRSEGFWELDGSVVILIHRTLFKWYRSRLTKQSRYFTELFSHPPKVSERRTNSDDGEESEISIPKSDGLIEGEMVDGCPVYKVTVVTVEEFGAVLTALDNGLVYARASPPFDVLASLLRGAYALSFSAITDFASAELREMWPNDLAYLTSETLEHAIETLALARECDLPEVRKRAYYELLKNPTFGLLPNEDDTFASDDEEDSASKLAPTLRQTDLLRLIHARGQLQQAWLRICRAPPAPSIVPCPLSNRSTPEGQGSARARCREAHKESTTQWYTGVIQGPIFDLGMSDPLRAMQDLIEMDWDGMGYCVGCVGARRDFWQEEREKLWEGLDRWLGIELDADEDDEGSVDTGGASQAPRTN</sequence>
<dbReference type="Proteomes" id="UP000218811">
    <property type="component" value="Unassembled WGS sequence"/>
</dbReference>
<dbReference type="AlphaFoldDB" id="A0A2H3JE08"/>
<proteinExistence type="predicted"/>
<dbReference type="EMBL" id="KB467898">
    <property type="protein sequence ID" value="PCH36969.1"/>
    <property type="molecule type" value="Genomic_DNA"/>
</dbReference>